<comment type="caution">
    <text evidence="1">The sequence shown here is derived from an EMBL/GenBank/DDBJ whole genome shotgun (WGS) entry which is preliminary data.</text>
</comment>
<name>A0A917IZC9_9BACT</name>
<sequence length="154" mass="17094">MSHLPAFNRYCIYKLPYKCEPMEKLAIINEDKTLDVQMSKLNGSSFQTVMMNALLLNDVSMTHCKIINANLSDLEIEGAQIGGAYIHNIGGPPEDHPAYDPAFKQRPVKFENCDLNNSSFSNCDLSDVAITDCNLSGMRINGILVTDLLSAYDK</sequence>
<evidence type="ECO:0000313" key="2">
    <source>
        <dbReference type="Proteomes" id="UP000627292"/>
    </source>
</evidence>
<protein>
    <recommendedName>
        <fullName evidence="3">Pentapeptide repeat-containing protein</fullName>
    </recommendedName>
</protein>
<keyword evidence="2" id="KW-1185">Reference proteome</keyword>
<dbReference type="SUPFAM" id="SSF141571">
    <property type="entry name" value="Pentapeptide repeat-like"/>
    <property type="match status" value="1"/>
</dbReference>
<dbReference type="AlphaFoldDB" id="A0A917IZC9"/>
<accession>A0A917IZC9</accession>
<reference evidence="1" key="2">
    <citation type="submission" date="2020-09" db="EMBL/GenBank/DDBJ databases">
        <authorList>
            <person name="Sun Q."/>
            <person name="Zhou Y."/>
        </authorList>
    </citation>
    <scope>NUCLEOTIDE SEQUENCE</scope>
    <source>
        <strain evidence="1">CGMCC 1.15290</strain>
    </source>
</reference>
<dbReference type="Gene3D" id="2.160.20.80">
    <property type="entry name" value="E3 ubiquitin-protein ligase SopA"/>
    <property type="match status" value="1"/>
</dbReference>
<reference evidence="1" key="1">
    <citation type="journal article" date="2014" name="Int. J. Syst. Evol. Microbiol.">
        <title>Complete genome sequence of Corynebacterium casei LMG S-19264T (=DSM 44701T), isolated from a smear-ripened cheese.</title>
        <authorList>
            <consortium name="US DOE Joint Genome Institute (JGI-PGF)"/>
            <person name="Walter F."/>
            <person name="Albersmeier A."/>
            <person name="Kalinowski J."/>
            <person name="Ruckert C."/>
        </authorList>
    </citation>
    <scope>NUCLEOTIDE SEQUENCE</scope>
    <source>
        <strain evidence="1">CGMCC 1.15290</strain>
    </source>
</reference>
<dbReference type="EMBL" id="BMIB01000003">
    <property type="protein sequence ID" value="GGH71251.1"/>
    <property type="molecule type" value="Genomic_DNA"/>
</dbReference>
<organism evidence="1 2">
    <name type="scientific">Filimonas zeae</name>
    <dbReference type="NCBI Taxonomy" id="1737353"/>
    <lineage>
        <taxon>Bacteria</taxon>
        <taxon>Pseudomonadati</taxon>
        <taxon>Bacteroidota</taxon>
        <taxon>Chitinophagia</taxon>
        <taxon>Chitinophagales</taxon>
        <taxon>Chitinophagaceae</taxon>
        <taxon>Filimonas</taxon>
    </lineage>
</organism>
<proteinExistence type="predicted"/>
<dbReference type="Proteomes" id="UP000627292">
    <property type="component" value="Unassembled WGS sequence"/>
</dbReference>
<dbReference type="Pfam" id="PF00805">
    <property type="entry name" value="Pentapeptide"/>
    <property type="match status" value="1"/>
</dbReference>
<dbReference type="InterPro" id="IPR001646">
    <property type="entry name" value="5peptide_repeat"/>
</dbReference>
<evidence type="ECO:0000313" key="1">
    <source>
        <dbReference type="EMBL" id="GGH71251.1"/>
    </source>
</evidence>
<evidence type="ECO:0008006" key="3">
    <source>
        <dbReference type="Google" id="ProtNLM"/>
    </source>
</evidence>
<gene>
    <name evidence="1" type="ORF">GCM10011379_30400</name>
</gene>